<dbReference type="GO" id="GO:0030313">
    <property type="term" value="C:cell envelope"/>
    <property type="evidence" value="ECO:0007669"/>
    <property type="project" value="UniProtKB-SubCell"/>
</dbReference>
<name>A0A9D1G8Q3_9FIRM</name>
<evidence type="ECO:0000256" key="1">
    <source>
        <dbReference type="ARBA" id="ARBA00004196"/>
    </source>
</evidence>
<dbReference type="InterPro" id="IPR013378">
    <property type="entry name" value="InlB-like_B-rpt"/>
</dbReference>
<reference evidence="3" key="2">
    <citation type="journal article" date="2021" name="PeerJ">
        <title>Extensive microbial diversity within the chicken gut microbiome revealed by metagenomics and culture.</title>
        <authorList>
            <person name="Gilroy R."/>
            <person name="Ravi A."/>
            <person name="Getino M."/>
            <person name="Pursley I."/>
            <person name="Horton D.L."/>
            <person name="Alikhan N.F."/>
            <person name="Baker D."/>
            <person name="Gharbi K."/>
            <person name="Hall N."/>
            <person name="Watson M."/>
            <person name="Adriaenssens E.M."/>
            <person name="Foster-Nyarko E."/>
            <person name="Jarju S."/>
            <person name="Secka A."/>
            <person name="Antonio M."/>
            <person name="Oren A."/>
            <person name="Chaudhuri R.R."/>
            <person name="La Ragione R."/>
            <person name="Hildebrand F."/>
            <person name="Pallen M.J."/>
        </authorList>
    </citation>
    <scope>NUCLEOTIDE SEQUENCE</scope>
    <source>
        <strain evidence="3">14508</strain>
    </source>
</reference>
<feature type="chain" id="PRO_5039678914" evidence="2">
    <location>
        <begin position="23"/>
        <end position="374"/>
    </location>
</feature>
<protein>
    <submittedName>
        <fullName evidence="3">InlB B-repeat-containing protein</fullName>
    </submittedName>
</protein>
<dbReference type="NCBIfam" id="TIGR02543">
    <property type="entry name" value="List_Bact_rpt"/>
    <property type="match status" value="1"/>
</dbReference>
<gene>
    <name evidence="3" type="ORF">IAD04_00800</name>
</gene>
<dbReference type="Pfam" id="PF09479">
    <property type="entry name" value="Flg_new"/>
    <property type="match status" value="1"/>
</dbReference>
<accession>A0A9D1G8Q3</accession>
<dbReference type="Proteomes" id="UP000886893">
    <property type="component" value="Unassembled WGS sequence"/>
</dbReference>
<evidence type="ECO:0000256" key="2">
    <source>
        <dbReference type="SAM" id="SignalP"/>
    </source>
</evidence>
<sequence length="374" mass="41342">MKKIFKSFFLMMMIVFSAFSMTGCTGSFFGSDEQGIQIESITSEELEDGSMLITITYTDEDREPTTFLIPKAEDGEPGKDGNGIQGITYTLSEDGLSTIVTITYTDQSIEPTQITIPNGISVTGVNYVVDEVTGNTLITLQYSDGTTSDPIPVFKGEQGEPGEDGNSIVGIDQIVNDDDSVTLIFHFSKSEDYIVQIPAPHEGRGIDTIVAGETNDQYTMTIYYSDGTDETLTWDKPNPNQWYTGSEPSNSLGVDGDFYFDIYHHNIYVKQSGVWVLIVSFDNNIETHSVIFQLNDSLDEPANMPSGSLMAYQIPHGSYFAAQEGYTIPIPTRNGYDFVGWYTTKTITPTSGKFTDLTPVMADLTLYAIWEKQV</sequence>
<evidence type="ECO:0000313" key="3">
    <source>
        <dbReference type="EMBL" id="HIT16903.1"/>
    </source>
</evidence>
<feature type="signal peptide" evidence="2">
    <location>
        <begin position="1"/>
        <end position="22"/>
    </location>
</feature>
<reference evidence="3" key="1">
    <citation type="submission" date="2020-10" db="EMBL/GenBank/DDBJ databases">
        <authorList>
            <person name="Gilroy R."/>
        </authorList>
    </citation>
    <scope>NUCLEOTIDE SEQUENCE</scope>
    <source>
        <strain evidence="3">14508</strain>
    </source>
</reference>
<comment type="caution">
    <text evidence="3">The sequence shown here is derived from an EMBL/GenBank/DDBJ whole genome shotgun (WGS) entry which is preliminary data.</text>
</comment>
<organism evidence="3 4">
    <name type="scientific">Candidatus Caccosoma faecigallinarum</name>
    <dbReference type="NCBI Taxonomy" id="2840720"/>
    <lineage>
        <taxon>Bacteria</taxon>
        <taxon>Bacillati</taxon>
        <taxon>Bacillota</taxon>
        <taxon>Bacillota incertae sedis</taxon>
        <taxon>Candidatus Caccosoma</taxon>
    </lineage>
</organism>
<dbReference type="PROSITE" id="PS51257">
    <property type="entry name" value="PROKAR_LIPOPROTEIN"/>
    <property type="match status" value="1"/>
</dbReference>
<dbReference type="Gene3D" id="2.60.40.4270">
    <property type="entry name" value="Listeria-Bacteroides repeat domain"/>
    <property type="match status" value="1"/>
</dbReference>
<keyword evidence="2" id="KW-0732">Signal</keyword>
<comment type="subcellular location">
    <subcellularLocation>
        <location evidence="1">Cell envelope</location>
    </subcellularLocation>
</comment>
<dbReference type="InterPro" id="IPR042229">
    <property type="entry name" value="Listeria/Bacterioides_rpt_sf"/>
</dbReference>
<evidence type="ECO:0000313" key="4">
    <source>
        <dbReference type="Proteomes" id="UP000886893"/>
    </source>
</evidence>
<dbReference type="AlphaFoldDB" id="A0A9D1G8Q3"/>
<proteinExistence type="predicted"/>
<dbReference type="EMBL" id="DVKI01000024">
    <property type="protein sequence ID" value="HIT16903.1"/>
    <property type="molecule type" value="Genomic_DNA"/>
</dbReference>